<accession>A0ABZ0S405</accession>
<keyword evidence="3" id="KW-1185">Reference proteome</keyword>
<dbReference type="InterPro" id="IPR001173">
    <property type="entry name" value="Glyco_trans_2-like"/>
</dbReference>
<name>A0ABZ0S405_9GAMM</name>
<dbReference type="CDD" id="cd00761">
    <property type="entry name" value="Glyco_tranf_GTA_type"/>
    <property type="match status" value="1"/>
</dbReference>
<evidence type="ECO:0000313" key="2">
    <source>
        <dbReference type="EMBL" id="WPL15264.1"/>
    </source>
</evidence>
<dbReference type="Gene3D" id="3.90.550.10">
    <property type="entry name" value="Spore Coat Polysaccharide Biosynthesis Protein SpsA, Chain A"/>
    <property type="match status" value="1"/>
</dbReference>
<feature type="domain" description="Glycosyltransferase 2-like" evidence="1">
    <location>
        <begin position="105"/>
        <end position="207"/>
    </location>
</feature>
<evidence type="ECO:0000259" key="1">
    <source>
        <dbReference type="Pfam" id="PF00535"/>
    </source>
</evidence>
<evidence type="ECO:0000313" key="3">
    <source>
        <dbReference type="Proteomes" id="UP001432180"/>
    </source>
</evidence>
<dbReference type="EMBL" id="CP121472">
    <property type="protein sequence ID" value="WPL15264.1"/>
    <property type="molecule type" value="Genomic_DNA"/>
</dbReference>
<sequence length="527" mass="59004">MAYYQQALAERPALAPLIRANLRLAWRRLARQGDEVAPSTGLDRLYRALPATSHFAQRLRTLRLEQEPPALPAAIAAAEQAVAALLAAAPGCWCATGEAQPPLVSVIMLSHNRATLITEAIASVLEQRYGHWELWVCDDGSTDHTAAVVARVADARVHYLALPKQGAAAARNQGLRRARGALIAYLDTDNLWHPDYLATAVALLQAQPGRSALYMDYLDCRLLPAGQVRLERFSGRVFDPEALLQRNFIDLNAFVHRRELFACLGGFDESLVRLQDYALILTYSWLRDPLYWPHPLNLYLRDPHVGQITQVQAADRSAEQRVRAQLQQMLDQGPPRQRPHPPRRLHILSWDSGRNHFSKPFALAEALRDEHQVQLLSFDFFNEGVFEPLRSAPLPGPLWVRPGSPFPDFFARLDAALEALRDAEVLYVVKPRLPSLGLALLANRRTGVPLVLEVNDLETVVNRLGAQAGPAPCATSRWRWRPWIGPTRRCAILTASAGRSCLIRWRANCRLCSRTIGRWTRILNTAA</sequence>
<dbReference type="Pfam" id="PF00535">
    <property type="entry name" value="Glycos_transf_2"/>
    <property type="match status" value="1"/>
</dbReference>
<dbReference type="SUPFAM" id="SSF53448">
    <property type="entry name" value="Nucleotide-diphospho-sugar transferases"/>
    <property type="match status" value="1"/>
</dbReference>
<organism evidence="2 3">
    <name type="scientific">Thiorhodovibrio winogradskyi</name>
    <dbReference type="NCBI Taxonomy" id="77007"/>
    <lineage>
        <taxon>Bacteria</taxon>
        <taxon>Pseudomonadati</taxon>
        <taxon>Pseudomonadota</taxon>
        <taxon>Gammaproteobacteria</taxon>
        <taxon>Chromatiales</taxon>
        <taxon>Chromatiaceae</taxon>
        <taxon>Thiorhodovibrio</taxon>
    </lineage>
</organism>
<dbReference type="Proteomes" id="UP001432180">
    <property type="component" value="Chromosome"/>
</dbReference>
<dbReference type="PANTHER" id="PTHR43685">
    <property type="entry name" value="GLYCOSYLTRANSFERASE"/>
    <property type="match status" value="1"/>
</dbReference>
<reference evidence="2 3" key="1">
    <citation type="journal article" date="2023" name="Microorganisms">
        <title>Thiorhodovibrio frisius and Trv. litoralis spp. nov., Two Novel Members from a Clade of Fastidious Purple Sulfur Bacteria That Exhibit Unique Red-Shifted Light-Harvesting Capabilities.</title>
        <authorList>
            <person name="Methner A."/>
            <person name="Kuzyk S.B."/>
            <person name="Petersen J."/>
            <person name="Bauer S."/>
            <person name="Brinkmann H."/>
            <person name="Sichau K."/>
            <person name="Wanner G."/>
            <person name="Wolf J."/>
            <person name="Neumann-Schaal M."/>
            <person name="Henke P."/>
            <person name="Tank M."/>
            <person name="Sproer C."/>
            <person name="Bunk B."/>
            <person name="Overmann J."/>
        </authorList>
    </citation>
    <scope>NUCLEOTIDE SEQUENCE [LARGE SCALE GENOMIC DNA]</scope>
    <source>
        <strain evidence="2 3">DSM 6702</strain>
    </source>
</reference>
<proteinExistence type="predicted"/>
<gene>
    <name evidence="2" type="primary">spsA</name>
    <name evidence="2" type="ORF">Thiowin_00149</name>
</gene>
<dbReference type="PANTHER" id="PTHR43685:SF2">
    <property type="entry name" value="GLYCOSYLTRANSFERASE 2-LIKE DOMAIN-CONTAINING PROTEIN"/>
    <property type="match status" value="1"/>
</dbReference>
<dbReference type="RefSeq" id="WP_328985849.1">
    <property type="nucleotide sequence ID" value="NZ_CP121472.1"/>
</dbReference>
<dbReference type="InterPro" id="IPR029044">
    <property type="entry name" value="Nucleotide-diphossugar_trans"/>
</dbReference>
<protein>
    <submittedName>
        <fullName evidence="2">Spore coat polysaccharide biosynthesis protein SpsA</fullName>
    </submittedName>
</protein>
<dbReference type="InterPro" id="IPR050834">
    <property type="entry name" value="Glycosyltransf_2"/>
</dbReference>